<sequence length="58" mass="6374">MMALARVKQRFCGGTYMCMYVTGDESAANQPACKTGRIIAPHLVHAVNYFAMMGDCLQ</sequence>
<accession>A0A7Z0BPD9</accession>
<dbReference type="EMBL" id="JACBYV010000001">
    <property type="protein sequence ID" value="NYH73835.1"/>
    <property type="molecule type" value="Genomic_DNA"/>
</dbReference>
<gene>
    <name evidence="1" type="ORF">FHR27_002445</name>
</gene>
<keyword evidence="2" id="KW-1185">Reference proteome</keyword>
<comment type="caution">
    <text evidence="1">The sequence shown here is derived from an EMBL/GenBank/DDBJ whole genome shotgun (WGS) entry which is preliminary data.</text>
</comment>
<dbReference type="Proteomes" id="UP000578688">
    <property type="component" value="Unassembled WGS sequence"/>
</dbReference>
<organism evidence="1 2">
    <name type="scientific">Phytopseudomonas flavescens</name>
    <dbReference type="NCBI Taxonomy" id="29435"/>
    <lineage>
        <taxon>Bacteria</taxon>
        <taxon>Pseudomonadati</taxon>
        <taxon>Pseudomonadota</taxon>
        <taxon>Gammaproteobacteria</taxon>
        <taxon>Pseudomonadales</taxon>
        <taxon>Pseudomonadaceae</taxon>
        <taxon>Phytopseudomonas</taxon>
    </lineage>
</organism>
<proteinExistence type="predicted"/>
<dbReference type="AlphaFoldDB" id="A0A7Z0BPD9"/>
<evidence type="ECO:0000313" key="1">
    <source>
        <dbReference type="EMBL" id="NYH73835.1"/>
    </source>
</evidence>
<evidence type="ECO:0000313" key="2">
    <source>
        <dbReference type="Proteomes" id="UP000578688"/>
    </source>
</evidence>
<name>A0A7Z0BPD9_9GAMM</name>
<reference evidence="1 2" key="1">
    <citation type="submission" date="2020-07" db="EMBL/GenBank/DDBJ databases">
        <title>Genomic analyses of the natural microbiome of Caenorhabditis elegans.</title>
        <authorList>
            <person name="Samuel B."/>
        </authorList>
    </citation>
    <scope>NUCLEOTIDE SEQUENCE [LARGE SCALE GENOMIC DNA]</scope>
    <source>
        <strain evidence="1 2">BIGb0408</strain>
    </source>
</reference>
<protein>
    <submittedName>
        <fullName evidence="1">Uncharacterized protein</fullName>
    </submittedName>
</protein>